<evidence type="ECO:0000313" key="4">
    <source>
        <dbReference type="EMBL" id="CAH1268232.1"/>
    </source>
</evidence>
<feature type="region of interest" description="Disordered" evidence="2">
    <location>
        <begin position="85"/>
        <end position="115"/>
    </location>
</feature>
<dbReference type="InterPro" id="IPR057051">
    <property type="entry name" value="PARP14_RPM_1"/>
</dbReference>
<gene>
    <name evidence="4" type="primary">Hypp3845</name>
    <name evidence="4" type="ORF">BLAG_LOCUS21248</name>
</gene>
<feature type="domain" description="RRM" evidence="3">
    <location>
        <begin position="6"/>
        <end position="82"/>
    </location>
</feature>
<keyword evidence="1" id="KW-0694">RNA-binding</keyword>
<dbReference type="InterPro" id="IPR012677">
    <property type="entry name" value="Nucleotide-bd_a/b_plait_sf"/>
</dbReference>
<protein>
    <submittedName>
        <fullName evidence="4">Hypp3845 protein</fullName>
    </submittedName>
</protein>
<keyword evidence="5" id="KW-1185">Reference proteome</keyword>
<sequence>MSARGRSVHVRGLPELSGLQDKVSGYFQSGSLSAGGAVLLVKLLGPGQAVVTFADETVAQNVLAQPQHTLCGTRIKVTACPPHLEVPEESLEDAEETEKAATEKSDEDEEFEDPVLSEEEMKLGQAEVEAVDTKSQGSVKDLMKRFQSPDPVPSLARVKAAESRPSTDSEYATPPESPTPKCLPGLVSLGTRVDEDKPVLVDSLLLQKSSPPHQQPNADSSDSTAPSQPVLQLMAESCPFESLTEPGQPEDDCPKATGSPAPPKIPPKPPKPTVPPKPAPKPTSSPSAPMETTSPQHSTLIGAPMGDQEQLPHPKPTPICSIPMETTVTAVSSQHPNMCSEPGDQPQHSSSEASTTSSVVPAETSSAPSQYPKMPSGEQSHSSPATTSSVMSGATSAFHQQPNRSNHHTFSDSSDSIGFPSKSKLVRCTERRPSTTAKSNHHIFSTRDSITFFSTTECA</sequence>
<feature type="compositionally biased region" description="Acidic residues" evidence="2">
    <location>
        <begin position="105"/>
        <end position="115"/>
    </location>
</feature>
<dbReference type="CDD" id="cd12301">
    <property type="entry name" value="RRM1_2_PAR10_like"/>
    <property type="match status" value="1"/>
</dbReference>
<feature type="compositionally biased region" description="Acidic residues" evidence="2">
    <location>
        <begin position="87"/>
        <end position="96"/>
    </location>
</feature>
<dbReference type="GO" id="GO:0003723">
    <property type="term" value="F:RNA binding"/>
    <property type="evidence" value="ECO:0007669"/>
    <property type="project" value="UniProtKB-UniRule"/>
</dbReference>
<proteinExistence type="predicted"/>
<feature type="compositionally biased region" description="Low complexity" evidence="2">
    <location>
        <begin position="349"/>
        <end position="358"/>
    </location>
</feature>
<evidence type="ECO:0000259" key="3">
    <source>
        <dbReference type="PROSITE" id="PS50102"/>
    </source>
</evidence>
<reference evidence="4" key="1">
    <citation type="submission" date="2022-01" db="EMBL/GenBank/DDBJ databases">
        <authorList>
            <person name="Braso-Vives M."/>
        </authorList>
    </citation>
    <scope>NUCLEOTIDE SEQUENCE</scope>
</reference>
<feature type="compositionally biased region" description="Polar residues" evidence="2">
    <location>
        <begin position="290"/>
        <end position="299"/>
    </location>
</feature>
<dbReference type="AlphaFoldDB" id="A0A8K0EW29"/>
<dbReference type="Proteomes" id="UP000838412">
    <property type="component" value="Chromosome 6"/>
</dbReference>
<dbReference type="InterPro" id="IPR000504">
    <property type="entry name" value="RRM_dom"/>
</dbReference>
<evidence type="ECO:0000256" key="2">
    <source>
        <dbReference type="SAM" id="MobiDB-lite"/>
    </source>
</evidence>
<dbReference type="Gene3D" id="3.30.70.330">
    <property type="match status" value="1"/>
</dbReference>
<feature type="compositionally biased region" description="Pro residues" evidence="2">
    <location>
        <begin position="260"/>
        <end position="283"/>
    </location>
</feature>
<accession>A0A8K0EW29</accession>
<organism evidence="4 5">
    <name type="scientific">Branchiostoma lanceolatum</name>
    <name type="common">Common lancelet</name>
    <name type="synonym">Amphioxus lanceolatum</name>
    <dbReference type="NCBI Taxonomy" id="7740"/>
    <lineage>
        <taxon>Eukaryota</taxon>
        <taxon>Metazoa</taxon>
        <taxon>Chordata</taxon>
        <taxon>Cephalochordata</taxon>
        <taxon>Leptocardii</taxon>
        <taxon>Amphioxiformes</taxon>
        <taxon>Branchiostomatidae</taxon>
        <taxon>Branchiostoma</taxon>
    </lineage>
</organism>
<dbReference type="PROSITE" id="PS50102">
    <property type="entry name" value="RRM"/>
    <property type="match status" value="1"/>
</dbReference>
<feature type="compositionally biased region" description="Polar residues" evidence="2">
    <location>
        <begin position="324"/>
        <end position="337"/>
    </location>
</feature>
<dbReference type="EMBL" id="OV696691">
    <property type="protein sequence ID" value="CAH1268232.1"/>
    <property type="molecule type" value="Genomic_DNA"/>
</dbReference>
<evidence type="ECO:0000313" key="5">
    <source>
        <dbReference type="Proteomes" id="UP000838412"/>
    </source>
</evidence>
<dbReference type="Pfam" id="PF23222">
    <property type="entry name" value="RRM_PARP14_1"/>
    <property type="match status" value="1"/>
</dbReference>
<evidence type="ECO:0000256" key="1">
    <source>
        <dbReference type="PROSITE-ProRule" id="PRU00176"/>
    </source>
</evidence>
<name>A0A8K0EW29_BRALA</name>
<dbReference type="OrthoDB" id="9948435at2759"/>
<feature type="compositionally biased region" description="Polar residues" evidence="2">
    <location>
        <begin position="377"/>
        <end position="404"/>
    </location>
</feature>
<feature type="compositionally biased region" description="Polar residues" evidence="2">
    <location>
        <begin position="206"/>
        <end position="230"/>
    </location>
</feature>
<feature type="region of interest" description="Disordered" evidence="2">
    <location>
        <begin position="144"/>
        <end position="440"/>
    </location>
</feature>